<evidence type="ECO:0000313" key="4">
    <source>
        <dbReference type="Proteomes" id="UP001152799"/>
    </source>
</evidence>
<keyword evidence="2" id="KW-0560">Oxidoreductase</keyword>
<dbReference type="InterPro" id="IPR036291">
    <property type="entry name" value="NAD(P)-bd_dom_sf"/>
</dbReference>
<dbReference type="EMBL" id="OU892286">
    <property type="protein sequence ID" value="CAG9761817.1"/>
    <property type="molecule type" value="Genomic_DNA"/>
</dbReference>
<name>A0A9N9QA11_9CUCU</name>
<dbReference type="Pfam" id="PF13561">
    <property type="entry name" value="adh_short_C2"/>
    <property type="match status" value="1"/>
</dbReference>
<evidence type="ECO:0000313" key="3">
    <source>
        <dbReference type="EMBL" id="CAG9761817.1"/>
    </source>
</evidence>
<dbReference type="Gene3D" id="3.40.50.720">
    <property type="entry name" value="NAD(P)-binding Rossmann-like Domain"/>
    <property type="match status" value="1"/>
</dbReference>
<dbReference type="InterPro" id="IPR002347">
    <property type="entry name" value="SDR_fam"/>
</dbReference>
<dbReference type="OrthoDB" id="1669814at2759"/>
<dbReference type="Proteomes" id="UP001152799">
    <property type="component" value="Chromosome 10"/>
</dbReference>
<dbReference type="PRINTS" id="PR00081">
    <property type="entry name" value="GDHRDH"/>
</dbReference>
<dbReference type="SUPFAM" id="SSF51735">
    <property type="entry name" value="NAD(P)-binding Rossmann-fold domains"/>
    <property type="match status" value="1"/>
</dbReference>
<reference evidence="3" key="1">
    <citation type="submission" date="2022-01" db="EMBL/GenBank/DDBJ databases">
        <authorList>
            <person name="King R."/>
        </authorList>
    </citation>
    <scope>NUCLEOTIDE SEQUENCE</scope>
</reference>
<keyword evidence="4" id="KW-1185">Reference proteome</keyword>
<organism evidence="3 4">
    <name type="scientific">Ceutorhynchus assimilis</name>
    <name type="common">cabbage seed weevil</name>
    <dbReference type="NCBI Taxonomy" id="467358"/>
    <lineage>
        <taxon>Eukaryota</taxon>
        <taxon>Metazoa</taxon>
        <taxon>Ecdysozoa</taxon>
        <taxon>Arthropoda</taxon>
        <taxon>Hexapoda</taxon>
        <taxon>Insecta</taxon>
        <taxon>Pterygota</taxon>
        <taxon>Neoptera</taxon>
        <taxon>Endopterygota</taxon>
        <taxon>Coleoptera</taxon>
        <taxon>Polyphaga</taxon>
        <taxon>Cucujiformia</taxon>
        <taxon>Curculionidae</taxon>
        <taxon>Ceutorhynchinae</taxon>
        <taxon>Ceutorhynchus</taxon>
    </lineage>
</organism>
<gene>
    <name evidence="3" type="ORF">CEUTPL_LOCUS2510</name>
</gene>
<dbReference type="FunFam" id="3.40.50.720:FF:000084">
    <property type="entry name" value="Short-chain dehydrogenase reductase"/>
    <property type="match status" value="1"/>
</dbReference>
<dbReference type="GO" id="GO:0004090">
    <property type="term" value="F:carbonyl reductase (NADPH) activity"/>
    <property type="evidence" value="ECO:0007669"/>
    <property type="project" value="TreeGrafter"/>
</dbReference>
<dbReference type="PROSITE" id="PS00061">
    <property type="entry name" value="ADH_SHORT"/>
    <property type="match status" value="1"/>
</dbReference>
<protein>
    <recommendedName>
        <fullName evidence="5">Dehydrogenase/reductase SDR family member 4</fullName>
    </recommendedName>
</protein>
<evidence type="ECO:0000256" key="1">
    <source>
        <dbReference type="ARBA" id="ARBA00006484"/>
    </source>
</evidence>
<dbReference type="PANTHER" id="PTHR43943:SF2">
    <property type="entry name" value="DEHYDROGENASE_REDUCTASE 4"/>
    <property type="match status" value="1"/>
</dbReference>
<comment type="similarity">
    <text evidence="1">Belongs to the short-chain dehydrogenases/reductases (SDR) family.</text>
</comment>
<dbReference type="InterPro" id="IPR020904">
    <property type="entry name" value="Sc_DH/Rdtase_CS"/>
</dbReference>
<dbReference type="AlphaFoldDB" id="A0A9N9QA11"/>
<sequence>MSVNLNRLVGRIAIVTASTDGIGFAIAQRLAREGAKVIVSSRKEKNVAEATKKLTSEGLNVSGLVCHVGKKEDRQKLFEEAKKLGGLDILVSNAAVNPEVGFVLDCPESSWDKIFDTNVKASFMLAKEALPLLRESKAGRIIFVSSIAGFQPFSLLGAYSVSKTSLLGLVKAAAVQLAPENITVNSICPGIIETKFSNFLTKDEGAKEAGLSQIPMGRFGKPHDVSGSAAFLASDDGSYVTGENIVVAGGMQSRL</sequence>
<dbReference type="PRINTS" id="PR00080">
    <property type="entry name" value="SDRFAMILY"/>
</dbReference>
<evidence type="ECO:0008006" key="5">
    <source>
        <dbReference type="Google" id="ProtNLM"/>
    </source>
</evidence>
<accession>A0A9N9QA11</accession>
<dbReference type="PANTHER" id="PTHR43943">
    <property type="entry name" value="DEHYDROGENASE/REDUCTASE (SDR FAMILY) MEMBER 4"/>
    <property type="match status" value="1"/>
</dbReference>
<dbReference type="NCBIfam" id="NF005559">
    <property type="entry name" value="PRK07231.1"/>
    <property type="match status" value="1"/>
</dbReference>
<proteinExistence type="inferred from homology"/>
<evidence type="ECO:0000256" key="2">
    <source>
        <dbReference type="ARBA" id="ARBA00023002"/>
    </source>
</evidence>